<reference evidence="3 4" key="1">
    <citation type="submission" date="2018-11" db="EMBL/GenBank/DDBJ databases">
        <title>Genomic Encyclopedia of Type Strains, Phase IV (KMG-IV): sequencing the most valuable type-strain genomes for metagenomic binning, comparative biology and taxonomic classification.</title>
        <authorList>
            <person name="Goeker M."/>
        </authorList>
    </citation>
    <scope>NUCLEOTIDE SEQUENCE [LARGE SCALE GENOMIC DNA]</scope>
    <source>
        <strain evidence="3 4">DSM 5900</strain>
    </source>
</reference>
<evidence type="ECO:0000313" key="4">
    <source>
        <dbReference type="Proteomes" id="UP000278222"/>
    </source>
</evidence>
<dbReference type="GO" id="GO:0015846">
    <property type="term" value="P:polyamine transport"/>
    <property type="evidence" value="ECO:0007669"/>
    <property type="project" value="InterPro"/>
</dbReference>
<keyword evidence="1 2" id="KW-0732">Signal</keyword>
<dbReference type="PANTHER" id="PTHR30006:SF2">
    <property type="entry name" value="ABC TRANSPORTER SUBSTRATE-BINDING PROTEIN"/>
    <property type="match status" value="1"/>
</dbReference>
<protein>
    <submittedName>
        <fullName evidence="3">Iron(III) transport system substrate-binding protein</fullName>
    </submittedName>
</protein>
<proteinExistence type="predicted"/>
<comment type="caution">
    <text evidence="3">The sequence shown here is derived from an EMBL/GenBank/DDBJ whole genome shotgun (WGS) entry which is preliminary data.</text>
</comment>
<dbReference type="InterPro" id="IPR026045">
    <property type="entry name" value="Ferric-bd"/>
</dbReference>
<dbReference type="AlphaFoldDB" id="A0A3N1KQB4"/>
<dbReference type="CDD" id="cd13544">
    <property type="entry name" value="PBP2_Fbp_like_1"/>
    <property type="match status" value="1"/>
</dbReference>
<keyword evidence="4" id="KW-1185">Reference proteome</keyword>
<dbReference type="GO" id="GO:0030288">
    <property type="term" value="C:outer membrane-bounded periplasmic space"/>
    <property type="evidence" value="ECO:0007669"/>
    <property type="project" value="TreeGrafter"/>
</dbReference>
<dbReference type="SUPFAM" id="SSF53850">
    <property type="entry name" value="Periplasmic binding protein-like II"/>
    <property type="match status" value="1"/>
</dbReference>
<evidence type="ECO:0000313" key="3">
    <source>
        <dbReference type="EMBL" id="ROP83993.1"/>
    </source>
</evidence>
<sequence length="342" mass="37127">MKKNWALAAILSLVGVASPAFGQGQLNLYCSVQVEWCQAIATNFERDTKVKVAMTQKGSGETFAQIRAEAQNPKADVWFGGTGDPHMAAAEENLTVAYESANLKDLHPWARKQWEQSNKRAVGVYAGALGFGFNRELLAKKNQAAPACWADLVKPGFKGEIQMANPNSSGTAYVMIATLVQLMGEDKSFEYMKALHPNINAYTRSGTAPIKAVARGETGVSISFVHDAVVEANAGFPADYATPCEGTGFEIGSMSIIAGSRNLPNARKFYDWALTAPAQRLGYDAGKQLQTPANMSAPLPPKAPDLTKMKLIDYDFAKYGKAAERKRLIERWDRDIGSLPRG</sequence>
<dbReference type="GO" id="GO:0030975">
    <property type="term" value="F:thiamine binding"/>
    <property type="evidence" value="ECO:0007669"/>
    <property type="project" value="TreeGrafter"/>
</dbReference>
<dbReference type="Gene3D" id="3.40.190.10">
    <property type="entry name" value="Periplasmic binding protein-like II"/>
    <property type="match status" value="2"/>
</dbReference>
<feature type="signal peptide" evidence="2">
    <location>
        <begin position="1"/>
        <end position="22"/>
    </location>
</feature>
<dbReference type="Pfam" id="PF13343">
    <property type="entry name" value="SBP_bac_6"/>
    <property type="match status" value="1"/>
</dbReference>
<dbReference type="GO" id="GO:0015888">
    <property type="term" value="P:thiamine transport"/>
    <property type="evidence" value="ECO:0007669"/>
    <property type="project" value="TreeGrafter"/>
</dbReference>
<accession>A0A3N1KQB4</accession>
<name>A0A3N1KQB4_9PROT</name>
<dbReference type="PIRSF" id="PIRSF002825">
    <property type="entry name" value="CfbpA"/>
    <property type="match status" value="1"/>
</dbReference>
<dbReference type="InterPro" id="IPR001188">
    <property type="entry name" value="Sperm_putr-bd"/>
</dbReference>
<dbReference type="PRINTS" id="PR00909">
    <property type="entry name" value="SPERMDNBNDNG"/>
</dbReference>
<dbReference type="PANTHER" id="PTHR30006">
    <property type="entry name" value="THIAMINE-BINDING PERIPLASMIC PROTEIN-RELATED"/>
    <property type="match status" value="1"/>
</dbReference>
<evidence type="ECO:0000256" key="2">
    <source>
        <dbReference type="SAM" id="SignalP"/>
    </source>
</evidence>
<dbReference type="OrthoDB" id="9766989at2"/>
<dbReference type="RefSeq" id="WP_123691543.1">
    <property type="nucleotide sequence ID" value="NZ_AP019700.1"/>
</dbReference>
<gene>
    <name evidence="3" type="ORF">EDC65_3338</name>
</gene>
<dbReference type="EMBL" id="RJKX01000015">
    <property type="protein sequence ID" value="ROP83993.1"/>
    <property type="molecule type" value="Genomic_DNA"/>
</dbReference>
<dbReference type="GO" id="GO:0030976">
    <property type="term" value="F:thiamine pyrophosphate binding"/>
    <property type="evidence" value="ECO:0007669"/>
    <property type="project" value="TreeGrafter"/>
</dbReference>
<feature type="chain" id="PRO_5018212685" evidence="2">
    <location>
        <begin position="23"/>
        <end position="342"/>
    </location>
</feature>
<dbReference type="GO" id="GO:0019808">
    <property type="term" value="F:polyamine binding"/>
    <property type="evidence" value="ECO:0007669"/>
    <property type="project" value="InterPro"/>
</dbReference>
<dbReference type="Proteomes" id="UP000278222">
    <property type="component" value="Unassembled WGS sequence"/>
</dbReference>
<organism evidence="3 4">
    <name type="scientific">Stella humosa</name>
    <dbReference type="NCBI Taxonomy" id="94"/>
    <lineage>
        <taxon>Bacteria</taxon>
        <taxon>Pseudomonadati</taxon>
        <taxon>Pseudomonadota</taxon>
        <taxon>Alphaproteobacteria</taxon>
        <taxon>Rhodospirillales</taxon>
        <taxon>Stellaceae</taxon>
        <taxon>Stella</taxon>
    </lineage>
</organism>
<evidence type="ECO:0000256" key="1">
    <source>
        <dbReference type="ARBA" id="ARBA00022729"/>
    </source>
</evidence>